<dbReference type="SUPFAM" id="SSF56176">
    <property type="entry name" value="FAD-binding/transporter-associated domain-like"/>
    <property type="match status" value="1"/>
</dbReference>
<evidence type="ECO:0000256" key="3">
    <source>
        <dbReference type="ARBA" id="ARBA00023002"/>
    </source>
</evidence>
<dbReference type="PROSITE" id="PS51387">
    <property type="entry name" value="FAD_PCMH"/>
    <property type="match status" value="1"/>
</dbReference>
<keyword evidence="3" id="KW-0560">Oxidoreductase</keyword>
<dbReference type="InterPro" id="IPR016166">
    <property type="entry name" value="FAD-bd_PCMH"/>
</dbReference>
<gene>
    <name evidence="5" type="ORF">DI565_09485</name>
</gene>
<sequence length="275" mass="29836">MKPVNFDYARPKDVASALKLLGDETALVKIMAGSQSLGPMLNMRLVQPDLVVDVTGIDELRSAQDLGDRVVLGACVTHADIEDRRAPDGTRGAMPTVARNIAYRAVRSRGTIGGSLTHADPSADWVSILTALGASVTLRGPSGERTIAVEDYMLGALEADIRQSELLVSIAVPKLSARARWGYYKICRKTGEFAHAIGAYLVDPERGVVRAVVGATERKPFLMTDGRELIGDGRPESFDAEAVDRFAERLGMEDPLERRTHVAALRRAVERTTLQ</sequence>
<dbReference type="InterPro" id="IPR002346">
    <property type="entry name" value="Mopterin_DH_FAD-bd"/>
</dbReference>
<dbReference type="Gene3D" id="3.30.465.10">
    <property type="match status" value="1"/>
</dbReference>
<organism evidence="5 6">
    <name type="scientific">Ancylobacter novellus</name>
    <name type="common">Thiobacillus novellus</name>
    <dbReference type="NCBI Taxonomy" id="921"/>
    <lineage>
        <taxon>Bacteria</taxon>
        <taxon>Pseudomonadati</taxon>
        <taxon>Pseudomonadota</taxon>
        <taxon>Alphaproteobacteria</taxon>
        <taxon>Hyphomicrobiales</taxon>
        <taxon>Xanthobacteraceae</taxon>
        <taxon>Ancylobacter</taxon>
    </lineage>
</organism>
<dbReference type="Gene3D" id="3.30.43.10">
    <property type="entry name" value="Uridine Diphospho-n-acetylenolpyruvylglucosamine Reductase, domain 2"/>
    <property type="match status" value="1"/>
</dbReference>
<evidence type="ECO:0000313" key="5">
    <source>
        <dbReference type="EMBL" id="PZQ16026.1"/>
    </source>
</evidence>
<protein>
    <submittedName>
        <fullName evidence="5">Carbon monoxide dehydrogenase</fullName>
    </submittedName>
</protein>
<feature type="domain" description="FAD-binding PCMH-type" evidence="4">
    <location>
        <begin position="1"/>
        <end position="177"/>
    </location>
</feature>
<dbReference type="EMBL" id="QFPN01000004">
    <property type="protein sequence ID" value="PZQ16026.1"/>
    <property type="molecule type" value="Genomic_DNA"/>
</dbReference>
<name>A0A2W5KG24_ANCNO</name>
<dbReference type="InterPro" id="IPR016167">
    <property type="entry name" value="FAD-bd_PCMH_sub1"/>
</dbReference>
<dbReference type="PANTHER" id="PTHR42659:SF2">
    <property type="entry name" value="XANTHINE DEHYDROGENASE SUBUNIT C-RELATED"/>
    <property type="match status" value="1"/>
</dbReference>
<dbReference type="AlphaFoldDB" id="A0A2W5KG24"/>
<dbReference type="InterPro" id="IPR051312">
    <property type="entry name" value="Diverse_Substr_Oxidored"/>
</dbReference>
<evidence type="ECO:0000256" key="2">
    <source>
        <dbReference type="ARBA" id="ARBA00022827"/>
    </source>
</evidence>
<dbReference type="Proteomes" id="UP000249577">
    <property type="component" value="Unassembled WGS sequence"/>
</dbReference>
<dbReference type="GO" id="GO:0071949">
    <property type="term" value="F:FAD binding"/>
    <property type="evidence" value="ECO:0007669"/>
    <property type="project" value="InterPro"/>
</dbReference>
<keyword evidence="1" id="KW-0285">Flavoprotein</keyword>
<proteinExistence type="predicted"/>
<keyword evidence="2" id="KW-0274">FAD</keyword>
<evidence type="ECO:0000313" key="6">
    <source>
        <dbReference type="Proteomes" id="UP000249577"/>
    </source>
</evidence>
<dbReference type="InterPro" id="IPR016169">
    <property type="entry name" value="FAD-bd_PCMH_sub2"/>
</dbReference>
<accession>A0A2W5KG24</accession>
<reference evidence="5 6" key="1">
    <citation type="submission" date="2017-08" db="EMBL/GenBank/DDBJ databases">
        <title>Infants hospitalized years apart are colonized by the same room-sourced microbial strains.</title>
        <authorList>
            <person name="Brooks B."/>
            <person name="Olm M.R."/>
            <person name="Firek B.A."/>
            <person name="Baker R."/>
            <person name="Thomas B.C."/>
            <person name="Morowitz M.J."/>
            <person name="Banfield J.F."/>
        </authorList>
    </citation>
    <scope>NUCLEOTIDE SEQUENCE [LARGE SCALE GENOMIC DNA]</scope>
    <source>
        <strain evidence="5">S2_005_003_R2_43</strain>
    </source>
</reference>
<comment type="caution">
    <text evidence="5">The sequence shown here is derived from an EMBL/GenBank/DDBJ whole genome shotgun (WGS) entry which is preliminary data.</text>
</comment>
<evidence type="ECO:0000256" key="1">
    <source>
        <dbReference type="ARBA" id="ARBA00022630"/>
    </source>
</evidence>
<evidence type="ECO:0000259" key="4">
    <source>
        <dbReference type="PROSITE" id="PS51387"/>
    </source>
</evidence>
<dbReference type="PANTHER" id="PTHR42659">
    <property type="entry name" value="XANTHINE DEHYDROGENASE SUBUNIT C-RELATED"/>
    <property type="match status" value="1"/>
</dbReference>
<dbReference type="InterPro" id="IPR036318">
    <property type="entry name" value="FAD-bd_PCMH-like_sf"/>
</dbReference>
<dbReference type="Pfam" id="PF00941">
    <property type="entry name" value="FAD_binding_5"/>
    <property type="match status" value="1"/>
</dbReference>
<dbReference type="GO" id="GO:0016491">
    <property type="term" value="F:oxidoreductase activity"/>
    <property type="evidence" value="ECO:0007669"/>
    <property type="project" value="UniProtKB-KW"/>
</dbReference>